<dbReference type="PROSITE" id="PS00197">
    <property type="entry name" value="2FE2S_FER_1"/>
    <property type="match status" value="1"/>
</dbReference>
<evidence type="ECO:0000256" key="7">
    <source>
        <dbReference type="ARBA" id="ARBA00023004"/>
    </source>
</evidence>
<dbReference type="EMBL" id="CP040449">
    <property type="protein sequence ID" value="QFI55372.1"/>
    <property type="molecule type" value="Genomic_DNA"/>
</dbReference>
<protein>
    <submittedName>
        <fullName evidence="13">MOSC domain-containing protein</fullName>
    </submittedName>
</protein>
<keyword evidence="5" id="KW-0274">FAD</keyword>
<dbReference type="PRINTS" id="PR00410">
    <property type="entry name" value="PHEHYDRXLASE"/>
</dbReference>
<dbReference type="PROSITE" id="PS51384">
    <property type="entry name" value="FAD_FR"/>
    <property type="match status" value="1"/>
</dbReference>
<keyword evidence="3" id="KW-0001">2Fe-2S</keyword>
<dbReference type="InterPro" id="IPR008333">
    <property type="entry name" value="Cbr1-like_FAD-bd_dom"/>
</dbReference>
<dbReference type="InterPro" id="IPR001041">
    <property type="entry name" value="2Fe-2S_ferredoxin-type"/>
</dbReference>
<keyword evidence="2" id="KW-0285">Flavoprotein</keyword>
<dbReference type="InterPro" id="IPR005302">
    <property type="entry name" value="MoCF_Sase_C"/>
</dbReference>
<evidence type="ECO:0000256" key="2">
    <source>
        <dbReference type="ARBA" id="ARBA00022630"/>
    </source>
</evidence>
<dbReference type="InterPro" id="IPR011037">
    <property type="entry name" value="Pyrv_Knase-like_insert_dom_sf"/>
</dbReference>
<dbReference type="InterPro" id="IPR017938">
    <property type="entry name" value="Riboflavin_synthase-like_b-brl"/>
</dbReference>
<dbReference type="SUPFAM" id="SSF50800">
    <property type="entry name" value="PK beta-barrel domain-like"/>
    <property type="match status" value="1"/>
</dbReference>
<evidence type="ECO:0000256" key="5">
    <source>
        <dbReference type="ARBA" id="ARBA00022827"/>
    </source>
</evidence>
<dbReference type="InterPro" id="IPR050415">
    <property type="entry name" value="MRET"/>
</dbReference>
<keyword evidence="7" id="KW-0408">Iron</keyword>
<dbReference type="RefSeq" id="WP_193001250.1">
    <property type="nucleotide sequence ID" value="NZ_CP040449.1"/>
</dbReference>
<dbReference type="SUPFAM" id="SSF63380">
    <property type="entry name" value="Riboflavin synthase domain-like"/>
    <property type="match status" value="1"/>
</dbReference>
<evidence type="ECO:0000313" key="13">
    <source>
        <dbReference type="EMBL" id="QFI55372.1"/>
    </source>
</evidence>
<keyword evidence="6" id="KW-0560">Oxidoreductase</keyword>
<keyword evidence="4" id="KW-0479">Metal-binding</keyword>
<dbReference type="PANTHER" id="PTHR47354:SF6">
    <property type="entry name" value="NADH OXIDOREDUCTASE HCR"/>
    <property type="match status" value="1"/>
</dbReference>
<dbReference type="Proteomes" id="UP000594034">
    <property type="component" value="Chromosome"/>
</dbReference>
<dbReference type="Pfam" id="PF00175">
    <property type="entry name" value="NAD_binding_1"/>
    <property type="match status" value="1"/>
</dbReference>
<evidence type="ECO:0000256" key="3">
    <source>
        <dbReference type="ARBA" id="ARBA00022714"/>
    </source>
</evidence>
<accession>A0A5J6WWL9</accession>
<evidence type="ECO:0000256" key="6">
    <source>
        <dbReference type="ARBA" id="ARBA00023002"/>
    </source>
</evidence>
<comment type="cofactor">
    <cofactor evidence="1">
        <name>FAD</name>
        <dbReference type="ChEBI" id="CHEBI:57692"/>
    </cofactor>
</comment>
<dbReference type="InterPro" id="IPR017927">
    <property type="entry name" value="FAD-bd_FR_type"/>
</dbReference>
<comment type="similarity">
    <text evidence="9">In the N-terminal section; belongs to the FAD-binding oxidoreductase type 6 family.</text>
</comment>
<feature type="domain" description="2Fe-2S ferredoxin-type" evidence="10">
    <location>
        <begin position="517"/>
        <end position="600"/>
    </location>
</feature>
<keyword evidence="8" id="KW-0411">Iron-sulfur</keyword>
<dbReference type="SUPFAM" id="SSF54292">
    <property type="entry name" value="2Fe-2S ferredoxin-like"/>
    <property type="match status" value="1"/>
</dbReference>
<dbReference type="InterPro" id="IPR039261">
    <property type="entry name" value="FNR_nucleotide-bd"/>
</dbReference>
<dbReference type="Pfam" id="PF03473">
    <property type="entry name" value="MOSC"/>
    <property type="match status" value="1"/>
</dbReference>
<dbReference type="PROSITE" id="PS51340">
    <property type="entry name" value="MOSC"/>
    <property type="match status" value="1"/>
</dbReference>
<dbReference type="InterPro" id="IPR006058">
    <property type="entry name" value="2Fe2S_fd_BS"/>
</dbReference>
<name>A0A5J6WWL9_9GAMM</name>
<dbReference type="GO" id="GO:0030170">
    <property type="term" value="F:pyridoxal phosphate binding"/>
    <property type="evidence" value="ECO:0007669"/>
    <property type="project" value="InterPro"/>
</dbReference>
<evidence type="ECO:0000259" key="11">
    <source>
        <dbReference type="PROSITE" id="PS51340"/>
    </source>
</evidence>
<dbReference type="Gene3D" id="3.10.20.30">
    <property type="match status" value="1"/>
</dbReference>
<dbReference type="AlphaFoldDB" id="A0A5J6WWL9"/>
<dbReference type="GO" id="GO:0051537">
    <property type="term" value="F:2 iron, 2 sulfur cluster binding"/>
    <property type="evidence" value="ECO:0007669"/>
    <property type="project" value="UniProtKB-KW"/>
</dbReference>
<dbReference type="Pfam" id="PF03476">
    <property type="entry name" value="MOSC_N"/>
    <property type="match status" value="1"/>
</dbReference>
<dbReference type="InterPro" id="IPR036010">
    <property type="entry name" value="2Fe-2S_ferredoxin-like_sf"/>
</dbReference>
<evidence type="ECO:0000256" key="8">
    <source>
        <dbReference type="ARBA" id="ARBA00023014"/>
    </source>
</evidence>
<organism evidence="13 14">
    <name type="scientific">Aeromonas simiae</name>
    <dbReference type="NCBI Taxonomy" id="218936"/>
    <lineage>
        <taxon>Bacteria</taxon>
        <taxon>Pseudomonadati</taxon>
        <taxon>Pseudomonadota</taxon>
        <taxon>Gammaproteobacteria</taxon>
        <taxon>Aeromonadales</taxon>
        <taxon>Aeromonadaceae</taxon>
        <taxon>Aeromonas</taxon>
    </lineage>
</organism>
<feature type="domain" description="MOSC" evidence="11">
    <location>
        <begin position="118"/>
        <end position="262"/>
    </location>
</feature>
<dbReference type="InterPro" id="IPR012675">
    <property type="entry name" value="Beta-grasp_dom_sf"/>
</dbReference>
<evidence type="ECO:0000256" key="4">
    <source>
        <dbReference type="ARBA" id="ARBA00022723"/>
    </source>
</evidence>
<evidence type="ECO:0000256" key="9">
    <source>
        <dbReference type="ARBA" id="ARBA00061434"/>
    </source>
</evidence>
<dbReference type="PANTHER" id="PTHR47354">
    <property type="entry name" value="NADH OXIDOREDUCTASE HCR"/>
    <property type="match status" value="1"/>
</dbReference>
<dbReference type="KEGG" id="asim:FE240_12160"/>
<evidence type="ECO:0000313" key="14">
    <source>
        <dbReference type="Proteomes" id="UP000594034"/>
    </source>
</evidence>
<dbReference type="InterPro" id="IPR005303">
    <property type="entry name" value="MOCOS_middle"/>
</dbReference>
<keyword evidence="14" id="KW-1185">Reference proteome</keyword>
<gene>
    <name evidence="13" type="ORF">FE240_12160</name>
</gene>
<reference evidence="13 14" key="1">
    <citation type="submission" date="2019-05" db="EMBL/GenBank/DDBJ databases">
        <title>OXA-830, a novel chromosomally encoded expanded-spectrum class D beta-lactamase in Aeromonas simiae.</title>
        <authorList>
            <person name="Zhou W."/>
            <person name="Chen Q."/>
        </authorList>
    </citation>
    <scope>NUCLEOTIDE SEQUENCE [LARGE SCALE GENOMIC DNA]</scope>
    <source>
        <strain evidence="13 14">A6</strain>
    </source>
</reference>
<evidence type="ECO:0000259" key="10">
    <source>
        <dbReference type="PROSITE" id="PS51085"/>
    </source>
</evidence>
<dbReference type="SUPFAM" id="SSF141673">
    <property type="entry name" value="MOSC N-terminal domain-like"/>
    <property type="match status" value="1"/>
</dbReference>
<proteinExistence type="inferred from homology"/>
<dbReference type="CDD" id="cd00207">
    <property type="entry name" value="fer2"/>
    <property type="match status" value="1"/>
</dbReference>
<dbReference type="GO" id="GO:0030151">
    <property type="term" value="F:molybdenum ion binding"/>
    <property type="evidence" value="ECO:0007669"/>
    <property type="project" value="InterPro"/>
</dbReference>
<dbReference type="SUPFAM" id="SSF52343">
    <property type="entry name" value="Ferredoxin reductase-like, C-terminal NADP-linked domain"/>
    <property type="match status" value="1"/>
</dbReference>
<dbReference type="CDD" id="cd06215">
    <property type="entry name" value="FNR_iron_sulfur_binding_1"/>
    <property type="match status" value="1"/>
</dbReference>
<evidence type="ECO:0000256" key="1">
    <source>
        <dbReference type="ARBA" id="ARBA00001974"/>
    </source>
</evidence>
<sequence>MTTLVSLHLYPVKSCAALSPLRATVTEEGLLGDRRYMVVRPDGSFITARTHPRLLQVLADPFVGGVRLAFSGGEPLRLEERSFTRDSLATRVWQDDFEALTTTDEADAWISRVLGEPARLLWLGERSNRYREKTGTRVSFADGYPLLLISEASLEDLNRRSDALHLMSQFRPNLVVSGTAPFAEDGWARIRIGEVEFAVAKPCSRCIMTTVEPGSERFNALKEPLATLTRYRRGEDGEVYFGQNLIALNEGTISAGDPVEVLETRRAPAYPNGAPARRRLRCVARETLARELETFWLEADDDLPLPDYLPGQYLPIAIDVDGQRILRNYTLSSSPSRPERLAITVKRLEGGRLSTWLHQQLGVGKTLLAHAPAGEFHLGGRRKLLLLSAGSGITPMLSMARFLADQGALGEVHFLHQCRSEVDIPAREELLALRLAGMQLQLVLSRPEPHWQGLRGHLTHAMLEAIPELAERDVYVCGPTGFMQLALDWLAELGVPAGQLHHESFGGQMLTVARPHQAVRIRIGAEEFIGNNQGTLLDQAAKQGIDLPWSCRAGICGSCRCTLRVGEVDQPAAPALDEAARDRGEILACCAVPLTDVHIE</sequence>
<dbReference type="Gene3D" id="2.40.30.10">
    <property type="entry name" value="Translation factors"/>
    <property type="match status" value="1"/>
</dbReference>
<feature type="domain" description="FAD-binding FR-type" evidence="12">
    <location>
        <begin position="275"/>
        <end position="379"/>
    </location>
</feature>
<dbReference type="Gene3D" id="3.40.50.80">
    <property type="entry name" value="Nucleotide-binding domain of ferredoxin-NADP reductase (FNR) module"/>
    <property type="match status" value="1"/>
</dbReference>
<dbReference type="GO" id="GO:0016491">
    <property type="term" value="F:oxidoreductase activity"/>
    <property type="evidence" value="ECO:0007669"/>
    <property type="project" value="UniProtKB-KW"/>
</dbReference>
<evidence type="ECO:0000259" key="12">
    <source>
        <dbReference type="PROSITE" id="PS51384"/>
    </source>
</evidence>
<dbReference type="PROSITE" id="PS51085">
    <property type="entry name" value="2FE2S_FER_2"/>
    <property type="match status" value="1"/>
</dbReference>
<dbReference type="Pfam" id="PF00970">
    <property type="entry name" value="FAD_binding_6"/>
    <property type="match status" value="1"/>
</dbReference>
<dbReference type="InterPro" id="IPR001433">
    <property type="entry name" value="OxRdtase_FAD/NAD-bd"/>
</dbReference>
<dbReference type="Pfam" id="PF00111">
    <property type="entry name" value="Fer2"/>
    <property type="match status" value="1"/>
</dbReference>